<dbReference type="RefSeq" id="WP_367191331.1">
    <property type="nucleotide sequence ID" value="NZ_JBAGLR010000001.1"/>
</dbReference>
<accession>A0ABV3N980</accession>
<dbReference type="InterPro" id="IPR029058">
    <property type="entry name" value="AB_hydrolase_fold"/>
</dbReference>
<feature type="domain" description="AB hydrolase-1" evidence="1">
    <location>
        <begin position="33"/>
        <end position="138"/>
    </location>
</feature>
<dbReference type="Gene3D" id="3.40.50.1820">
    <property type="entry name" value="alpha/beta hydrolase"/>
    <property type="match status" value="1"/>
</dbReference>
<name>A0ABV3N980_9ACTO</name>
<keyword evidence="3" id="KW-1185">Reference proteome</keyword>
<dbReference type="GO" id="GO:0016787">
    <property type="term" value="F:hydrolase activity"/>
    <property type="evidence" value="ECO:0007669"/>
    <property type="project" value="UniProtKB-KW"/>
</dbReference>
<reference evidence="2 3" key="1">
    <citation type="submission" date="2024-01" db="EMBL/GenBank/DDBJ databases">
        <title>Genomic analysis and antimicrobial resistance profiles of Trueperella pyogenes isolated from domestic and wild animals.</title>
        <authorList>
            <person name="Magossi G."/>
            <person name="Gzyl K.E."/>
            <person name="Holman D.B."/>
            <person name="Amat S."/>
        </authorList>
    </citation>
    <scope>NUCLEOTIDE SEQUENCE [LARGE SCALE GENOMIC DNA]</scope>
    <source>
        <strain evidence="2 3">1494</strain>
    </source>
</reference>
<organism evidence="2 3">
    <name type="scientific">Trueperella pyogenes</name>
    <dbReference type="NCBI Taxonomy" id="1661"/>
    <lineage>
        <taxon>Bacteria</taxon>
        <taxon>Bacillati</taxon>
        <taxon>Actinomycetota</taxon>
        <taxon>Actinomycetes</taxon>
        <taxon>Actinomycetales</taxon>
        <taxon>Actinomycetaceae</taxon>
        <taxon>Trueperella</taxon>
    </lineage>
</organism>
<evidence type="ECO:0000313" key="2">
    <source>
        <dbReference type="EMBL" id="MEW6953703.1"/>
    </source>
</evidence>
<dbReference type="EMBL" id="JBAGNM010000001">
    <property type="protein sequence ID" value="MEW6953703.1"/>
    <property type="molecule type" value="Genomic_DNA"/>
</dbReference>
<dbReference type="InterPro" id="IPR000073">
    <property type="entry name" value="AB_hydrolase_1"/>
</dbReference>
<gene>
    <name evidence="2" type="ORF">V3M73_01510</name>
</gene>
<proteinExistence type="predicted"/>
<dbReference type="Proteomes" id="UP001555100">
    <property type="component" value="Unassembled WGS sequence"/>
</dbReference>
<dbReference type="SUPFAM" id="SSF53474">
    <property type="entry name" value="alpha/beta-Hydrolases"/>
    <property type="match status" value="1"/>
</dbReference>
<evidence type="ECO:0000313" key="3">
    <source>
        <dbReference type="Proteomes" id="UP001555100"/>
    </source>
</evidence>
<evidence type="ECO:0000259" key="1">
    <source>
        <dbReference type="Pfam" id="PF00561"/>
    </source>
</evidence>
<keyword evidence="2" id="KW-0378">Hydrolase</keyword>
<protein>
    <submittedName>
        <fullName evidence="2">Alpha/beta fold hydrolase</fullName>
    </submittedName>
</protein>
<dbReference type="Pfam" id="PF00561">
    <property type="entry name" value="Abhydrolase_1"/>
    <property type="match status" value="1"/>
</dbReference>
<sequence length="227" mass="25101">MLRLSERIADYLWFVRNLFGVRRPRKPADVRATIVVLPGVYEDPSYFHKIFSPLEEAGYDVVTLPLGRMTKPVPDLARQVLAELERLRRAAPTTPIVLLAHSKGSLVGRAVLAALPPNVYGLIAVAAPWNGSRLARLFGRWEAVSAMVPGGPATWTPWPHERESIIRERIYSLAPMWDPHIPEGSVLEGATNIPLALSGHFRAISDPATLAVILACIDELLERGPLR</sequence>
<comment type="caution">
    <text evidence="2">The sequence shown here is derived from an EMBL/GenBank/DDBJ whole genome shotgun (WGS) entry which is preliminary data.</text>
</comment>